<gene>
    <name evidence="1" type="ORF">OQZ29_12285</name>
</gene>
<organism evidence="1 2">
    <name type="scientific">Pedobacter agri</name>
    <dbReference type="NCBI Taxonomy" id="454586"/>
    <lineage>
        <taxon>Bacteria</taxon>
        <taxon>Pseudomonadati</taxon>
        <taxon>Bacteroidota</taxon>
        <taxon>Sphingobacteriia</taxon>
        <taxon>Sphingobacteriales</taxon>
        <taxon>Sphingobacteriaceae</taxon>
        <taxon>Pedobacter</taxon>
    </lineage>
</organism>
<sequence length="265" mass="30456">MSNLTTKENAWHHQIVSALAELNLGSHFFLLDHFSLLFINKHQLIIHLVNVNNHFKPAELIALQLNYSSEGIKLIHLWEDVWFAKPRQALARIMSLLGLNKKIHGRKTKIHKLDKVATETFLNENHLQAYVSCRYKLGLFENDDLIAVATFSALRKMSHSIDYKSAELIRFAVKSGYSVSGGLSKLLMYFFKQYKPNDIMTYADRDWSAGESYLTLGFDKTAVLAPHYFSLNEEKERSVVKAHQPMQINVFNTGSLKFILKNKND</sequence>
<dbReference type="AlphaFoldDB" id="A0A9X3DG60"/>
<keyword evidence="2" id="KW-1185">Reference proteome</keyword>
<dbReference type="RefSeq" id="WP_266269530.1">
    <property type="nucleotide sequence ID" value="NZ_JAPJUH010000003.1"/>
</dbReference>
<evidence type="ECO:0000313" key="1">
    <source>
        <dbReference type="EMBL" id="MCX3265530.1"/>
    </source>
</evidence>
<dbReference type="EMBL" id="JAPJUH010000003">
    <property type="protein sequence ID" value="MCX3265530.1"/>
    <property type="molecule type" value="Genomic_DNA"/>
</dbReference>
<protein>
    <submittedName>
        <fullName evidence="1">Uncharacterized protein</fullName>
    </submittedName>
</protein>
<reference evidence="1" key="1">
    <citation type="submission" date="2022-11" db="EMBL/GenBank/DDBJ databases">
        <authorList>
            <person name="Graham C."/>
            <person name="Newman J.D."/>
        </authorList>
    </citation>
    <scope>NUCLEOTIDE SEQUENCE</scope>
    <source>
        <strain evidence="1">DSM 19486</strain>
    </source>
</reference>
<evidence type="ECO:0000313" key="2">
    <source>
        <dbReference type="Proteomes" id="UP001142592"/>
    </source>
</evidence>
<dbReference type="Proteomes" id="UP001142592">
    <property type="component" value="Unassembled WGS sequence"/>
</dbReference>
<accession>A0A9X3DG60</accession>
<name>A0A9X3DG60_9SPHI</name>
<proteinExistence type="predicted"/>
<comment type="caution">
    <text evidence="1">The sequence shown here is derived from an EMBL/GenBank/DDBJ whole genome shotgun (WGS) entry which is preliminary data.</text>
</comment>